<reference evidence="3 4" key="1">
    <citation type="journal article" date="2020" name="Microbiol. Resour. Announc.">
        <title>Draft Genome Sequence of a Cladosporium Species Isolated from the Mesophotic Ascidian Didemnum maculosum.</title>
        <authorList>
            <person name="Gioti A."/>
            <person name="Siaperas R."/>
            <person name="Nikolaivits E."/>
            <person name="Le Goff G."/>
            <person name="Ouazzani J."/>
            <person name="Kotoulas G."/>
            <person name="Topakas E."/>
        </authorList>
    </citation>
    <scope>NUCLEOTIDE SEQUENCE [LARGE SCALE GENOMIC DNA]</scope>
    <source>
        <strain evidence="3 4">TM138-S3</strain>
    </source>
</reference>
<dbReference type="PANTHER" id="PTHR24185:SF1">
    <property type="entry name" value="CALCIUM-INDEPENDENT PHOSPHOLIPASE A2-GAMMA"/>
    <property type="match status" value="1"/>
</dbReference>
<comment type="caution">
    <text evidence="3">The sequence shown here is derived from an EMBL/GenBank/DDBJ whole genome shotgun (WGS) entry which is preliminary data.</text>
</comment>
<dbReference type="GO" id="GO:0019369">
    <property type="term" value="P:arachidonate metabolic process"/>
    <property type="evidence" value="ECO:0007669"/>
    <property type="project" value="TreeGrafter"/>
</dbReference>
<name>A0AB34KE52_9PEZI</name>
<evidence type="ECO:0000256" key="2">
    <source>
        <dbReference type="ARBA" id="ARBA00022963"/>
    </source>
</evidence>
<evidence type="ECO:0008006" key="5">
    <source>
        <dbReference type="Google" id="ProtNLM"/>
    </source>
</evidence>
<dbReference type="GO" id="GO:0016020">
    <property type="term" value="C:membrane"/>
    <property type="evidence" value="ECO:0007669"/>
    <property type="project" value="TreeGrafter"/>
</dbReference>
<protein>
    <recommendedName>
        <fullName evidence="5">PNPLA domain-containing protein</fullName>
    </recommendedName>
</protein>
<dbReference type="InterPro" id="IPR016035">
    <property type="entry name" value="Acyl_Trfase/lysoPLipase"/>
</dbReference>
<feature type="non-terminal residue" evidence="3">
    <location>
        <position position="349"/>
    </location>
</feature>
<accession>A0AB34KE52</accession>
<dbReference type="Gene3D" id="3.40.1090.10">
    <property type="entry name" value="Cytosolic phospholipase A2 catalytic domain"/>
    <property type="match status" value="1"/>
</dbReference>
<evidence type="ECO:0000313" key="4">
    <source>
        <dbReference type="Proteomes" id="UP000803884"/>
    </source>
</evidence>
<dbReference type="SUPFAM" id="SSF52151">
    <property type="entry name" value="FabD/lysophospholipase-like"/>
    <property type="match status" value="1"/>
</dbReference>
<sequence>MVGSGTGGLIAVALSKEKTSLDQCQEAFGTICRQSYSVKTPGVALIHRVSRALRSRPQYGRSGIREALKSEFGEKKDFFGEMDQFRPDVRVAVTSINLTNNRTTLLSNYRRPQPDDACEIQHNTDSASDYEYDRPNDPAGEMKTWQAVYATMADPRYFGTLPSISGRQFIGIRADRVKLAAAARAEARKIWPDIAEPDLILSLGTGQNRAAVLAELLKGPKTGDAPGNTQWLRNGISDASSMAKWWLRSDNDVLEAERTWQEFASQPASETSKAPRGRRVRFNVDLGKEAPPAQDRDSQIQRISGLVGEKLQESHRCTAVRSLAHHLVALLFYYNEQATTTDAAGSRHT</sequence>
<gene>
    <name evidence="3" type="ORF">WHR41_09521</name>
</gene>
<dbReference type="GO" id="GO:0016042">
    <property type="term" value="P:lipid catabolic process"/>
    <property type="evidence" value="ECO:0007669"/>
    <property type="project" value="UniProtKB-KW"/>
</dbReference>
<dbReference type="EMBL" id="JAAQHG020000155">
    <property type="protein sequence ID" value="KAL1581795.1"/>
    <property type="molecule type" value="Genomic_DNA"/>
</dbReference>
<dbReference type="PANTHER" id="PTHR24185">
    <property type="entry name" value="CALCIUM-INDEPENDENT PHOSPHOLIPASE A2-GAMMA"/>
    <property type="match status" value="1"/>
</dbReference>
<dbReference type="GeneID" id="96010962"/>
<dbReference type="RefSeq" id="XP_069224904.1">
    <property type="nucleotide sequence ID" value="XM_069378124.1"/>
</dbReference>
<organism evidence="3 4">
    <name type="scientific">Cladosporium halotolerans</name>
    <dbReference type="NCBI Taxonomy" id="1052096"/>
    <lineage>
        <taxon>Eukaryota</taxon>
        <taxon>Fungi</taxon>
        <taxon>Dikarya</taxon>
        <taxon>Ascomycota</taxon>
        <taxon>Pezizomycotina</taxon>
        <taxon>Dothideomycetes</taxon>
        <taxon>Dothideomycetidae</taxon>
        <taxon>Cladosporiales</taxon>
        <taxon>Cladosporiaceae</taxon>
        <taxon>Cladosporium</taxon>
    </lineage>
</organism>
<dbReference type="Proteomes" id="UP000803884">
    <property type="component" value="Unassembled WGS sequence"/>
</dbReference>
<keyword evidence="4" id="KW-1185">Reference proteome</keyword>
<proteinExistence type="predicted"/>
<keyword evidence="1" id="KW-0378">Hydrolase</keyword>
<evidence type="ECO:0000313" key="3">
    <source>
        <dbReference type="EMBL" id="KAL1581795.1"/>
    </source>
</evidence>
<keyword evidence="2" id="KW-0443">Lipid metabolism</keyword>
<dbReference type="GO" id="GO:0047499">
    <property type="term" value="F:calcium-independent phospholipase A2 activity"/>
    <property type="evidence" value="ECO:0007669"/>
    <property type="project" value="TreeGrafter"/>
</dbReference>
<keyword evidence="2" id="KW-0442">Lipid degradation</keyword>
<evidence type="ECO:0000256" key="1">
    <source>
        <dbReference type="ARBA" id="ARBA00022801"/>
    </source>
</evidence>
<dbReference type="AlphaFoldDB" id="A0AB34KE52"/>